<dbReference type="InterPro" id="IPR050502">
    <property type="entry name" value="Euk_RNA-bind_prot"/>
</dbReference>
<feature type="domain" description="RRM" evidence="4">
    <location>
        <begin position="10"/>
        <end position="86"/>
    </location>
</feature>
<evidence type="ECO:0000256" key="3">
    <source>
        <dbReference type="SAM" id="MobiDB-lite"/>
    </source>
</evidence>
<name>A0ABQ8X2F2_9EUKA</name>
<dbReference type="SMART" id="SM00360">
    <property type="entry name" value="RRM"/>
    <property type="match status" value="2"/>
</dbReference>
<feature type="compositionally biased region" description="Low complexity" evidence="3">
    <location>
        <begin position="199"/>
        <end position="228"/>
    </location>
</feature>
<dbReference type="Pfam" id="PF00076">
    <property type="entry name" value="RRM_1"/>
    <property type="match status" value="2"/>
</dbReference>
<dbReference type="PANTHER" id="PTHR48025:SF1">
    <property type="entry name" value="RRM DOMAIN-CONTAINING PROTEIN"/>
    <property type="match status" value="1"/>
</dbReference>
<dbReference type="PROSITE" id="PS50102">
    <property type="entry name" value="RRM"/>
    <property type="match status" value="2"/>
</dbReference>
<evidence type="ECO:0000259" key="4">
    <source>
        <dbReference type="PROSITE" id="PS50102"/>
    </source>
</evidence>
<keyword evidence="6" id="KW-1185">Reference proteome</keyword>
<comment type="caution">
    <text evidence="5">The sequence shown here is derived from an EMBL/GenBank/DDBJ whole genome shotgun (WGS) entry which is preliminary data.</text>
</comment>
<dbReference type="CDD" id="cd00590">
    <property type="entry name" value="RRM_SF"/>
    <property type="match status" value="1"/>
</dbReference>
<organism evidence="5 6">
    <name type="scientific">Anaeramoeba flamelloides</name>
    <dbReference type="NCBI Taxonomy" id="1746091"/>
    <lineage>
        <taxon>Eukaryota</taxon>
        <taxon>Metamonada</taxon>
        <taxon>Anaeramoebidae</taxon>
        <taxon>Anaeramoeba</taxon>
    </lineage>
</organism>
<sequence>MSYKNENDNKKLFVGNLPRNINYEELREIFGQVGDVKFAKVINRENVKVPYGFVIMSTENEAKRARDTLDGYELEGRNINVEISGQKGSSQRRVRKFQQDKQLSERVMFVCNLPFTLTEEDLIDLFSDFDCENAKLVIKDGQSKGFGFIRFPKEDLLKEAIKMMNNHKIGDRYIKVRKAFKADDLKVEQKLPQQNKGMNNQENQELEQNQQQQQQQQQQQIQQQEQQN</sequence>
<keyword evidence="1 2" id="KW-0694">RNA-binding</keyword>
<dbReference type="InterPro" id="IPR000504">
    <property type="entry name" value="RRM_dom"/>
</dbReference>
<dbReference type="InterPro" id="IPR035979">
    <property type="entry name" value="RBD_domain_sf"/>
</dbReference>
<dbReference type="InterPro" id="IPR012677">
    <property type="entry name" value="Nucleotide-bd_a/b_plait_sf"/>
</dbReference>
<evidence type="ECO:0000313" key="5">
    <source>
        <dbReference type="EMBL" id="KAJ6226621.1"/>
    </source>
</evidence>
<dbReference type="Gene3D" id="3.30.70.330">
    <property type="match status" value="2"/>
</dbReference>
<feature type="region of interest" description="Disordered" evidence="3">
    <location>
        <begin position="189"/>
        <end position="228"/>
    </location>
</feature>
<evidence type="ECO:0000256" key="1">
    <source>
        <dbReference type="ARBA" id="ARBA00022884"/>
    </source>
</evidence>
<reference evidence="5" key="1">
    <citation type="submission" date="2022-08" db="EMBL/GenBank/DDBJ databases">
        <title>Novel sulfate-reducing endosymbionts in the free-living metamonad Anaeramoeba.</title>
        <authorList>
            <person name="Jerlstrom-Hultqvist J."/>
            <person name="Cepicka I."/>
            <person name="Gallot-Lavallee L."/>
            <person name="Salas-Leiva D."/>
            <person name="Curtis B.A."/>
            <person name="Zahonova K."/>
            <person name="Pipaliya S."/>
            <person name="Dacks J."/>
            <person name="Roger A.J."/>
        </authorList>
    </citation>
    <scope>NUCLEOTIDE SEQUENCE</scope>
    <source>
        <strain evidence="5">Schooner1</strain>
    </source>
</reference>
<dbReference type="SUPFAM" id="SSF54928">
    <property type="entry name" value="RNA-binding domain, RBD"/>
    <property type="match status" value="2"/>
</dbReference>
<dbReference type="PANTHER" id="PTHR48025">
    <property type="entry name" value="OS02G0815200 PROTEIN"/>
    <property type="match status" value="1"/>
</dbReference>
<dbReference type="Proteomes" id="UP001150062">
    <property type="component" value="Unassembled WGS sequence"/>
</dbReference>
<protein>
    <submittedName>
        <fullName evidence="5">RNA-binding protein</fullName>
    </submittedName>
</protein>
<proteinExistence type="predicted"/>
<evidence type="ECO:0000256" key="2">
    <source>
        <dbReference type="PROSITE-ProRule" id="PRU00176"/>
    </source>
</evidence>
<dbReference type="EMBL" id="JAOAOG010000341">
    <property type="protein sequence ID" value="KAJ6226621.1"/>
    <property type="molecule type" value="Genomic_DNA"/>
</dbReference>
<evidence type="ECO:0000313" key="6">
    <source>
        <dbReference type="Proteomes" id="UP001150062"/>
    </source>
</evidence>
<accession>A0ABQ8X2F2</accession>
<gene>
    <name evidence="5" type="ORF">M0813_10627</name>
</gene>
<feature type="domain" description="RRM" evidence="4">
    <location>
        <begin position="106"/>
        <end position="181"/>
    </location>
</feature>